<evidence type="ECO:0000313" key="3">
    <source>
        <dbReference type="Proteomes" id="UP001569414"/>
    </source>
</evidence>
<dbReference type="EMBL" id="JBGMEL010000028">
    <property type="protein sequence ID" value="MFA0792522.1"/>
    <property type="molecule type" value="Genomic_DNA"/>
</dbReference>
<dbReference type="Proteomes" id="UP001569414">
    <property type="component" value="Unassembled WGS sequence"/>
</dbReference>
<sequence>MARQNFTSNSLYMPDESGLHKRTWMAFVANDYIWSHKQIPEVKRNLALIANTIAQYEPVSILVSKDDLPKAQQLLNIGNSNFEIALHLLEIDDLWLRDTAPTFVKSINGKKIAIDFNFNGWGNKQEHSLDKHIARYIANKSGATLEKANIVLEGGCFEVDGNGTAIMTESCILNRNRNPGWSKKDIEEELNELLGLRKIIWLKGIKGMDITDGHTDFYARFVKPGEVIISRDNYHLSYDYEVTRENINLLSNSVDADGKPLNLRIIDTPEIINERFGSKDFAAGYIGYYACNGAIIAQKFGDKKADERAKATLQSAYPDRKIEQIAIDGIASGGGSIHCSTQQEIIV</sequence>
<dbReference type="SUPFAM" id="SSF55909">
    <property type="entry name" value="Pentein"/>
    <property type="match status" value="1"/>
</dbReference>
<dbReference type="Gene3D" id="3.75.10.10">
    <property type="entry name" value="L-arginine/glycine Amidinotransferase, Chain A"/>
    <property type="match status" value="1"/>
</dbReference>
<gene>
    <name evidence="2" type="ORF">ACCI51_18445</name>
</gene>
<keyword evidence="3" id="KW-1185">Reference proteome</keyword>
<dbReference type="InterPro" id="IPR007466">
    <property type="entry name" value="Peptidyl-Arg-deiminase_porph"/>
</dbReference>
<proteinExistence type="predicted"/>
<dbReference type="PANTHER" id="PTHR31377:SF0">
    <property type="entry name" value="AGMATINE DEIMINASE-RELATED"/>
    <property type="match status" value="1"/>
</dbReference>
<reference evidence="2 3" key="1">
    <citation type="submission" date="2024-08" db="EMBL/GenBank/DDBJ databases">
        <authorList>
            <person name="Ishaq N."/>
        </authorList>
    </citation>
    <scope>NUCLEOTIDE SEQUENCE [LARGE SCALE GENOMIC DNA]</scope>
    <source>
        <strain evidence="2 3">JCM 30400</strain>
    </source>
</reference>
<name>A0ABV4NSK1_9GAMM</name>
<comment type="caution">
    <text evidence="2">The sequence shown here is derived from an EMBL/GenBank/DDBJ whole genome shotgun (WGS) entry which is preliminary data.</text>
</comment>
<evidence type="ECO:0000256" key="1">
    <source>
        <dbReference type="ARBA" id="ARBA00022801"/>
    </source>
</evidence>
<dbReference type="Pfam" id="PF04371">
    <property type="entry name" value="PAD_porph"/>
    <property type="match status" value="1"/>
</dbReference>
<evidence type="ECO:0000313" key="2">
    <source>
        <dbReference type="EMBL" id="MFA0792522.1"/>
    </source>
</evidence>
<keyword evidence="1" id="KW-0378">Hydrolase</keyword>
<organism evidence="2 3">
    <name type="scientific">Microbulbifer echini</name>
    <dbReference type="NCBI Taxonomy" id="1529067"/>
    <lineage>
        <taxon>Bacteria</taxon>
        <taxon>Pseudomonadati</taxon>
        <taxon>Pseudomonadota</taxon>
        <taxon>Gammaproteobacteria</taxon>
        <taxon>Cellvibrionales</taxon>
        <taxon>Microbulbiferaceae</taxon>
        <taxon>Microbulbifer</taxon>
    </lineage>
</organism>
<accession>A0ABV4NSK1</accession>
<dbReference type="PANTHER" id="PTHR31377">
    <property type="entry name" value="AGMATINE DEIMINASE-RELATED"/>
    <property type="match status" value="1"/>
</dbReference>
<dbReference type="RefSeq" id="WP_371844913.1">
    <property type="nucleotide sequence ID" value="NZ_JBGMEL010000028.1"/>
</dbReference>
<protein>
    <submittedName>
        <fullName evidence="2">Agmatine/peptidylarginine deiminase</fullName>
    </submittedName>
</protein>